<evidence type="ECO:0008006" key="2">
    <source>
        <dbReference type="Google" id="ProtNLM"/>
    </source>
</evidence>
<comment type="caution">
    <text evidence="1">The sequence shown here is derived from an EMBL/GenBank/DDBJ whole genome shotgun (WGS) entry which is preliminary data.</text>
</comment>
<organism evidence="1">
    <name type="scientific">marine sediment metagenome</name>
    <dbReference type="NCBI Taxonomy" id="412755"/>
    <lineage>
        <taxon>unclassified sequences</taxon>
        <taxon>metagenomes</taxon>
        <taxon>ecological metagenomes</taxon>
    </lineage>
</organism>
<feature type="non-terminal residue" evidence="1">
    <location>
        <position position="1"/>
    </location>
</feature>
<reference evidence="1" key="1">
    <citation type="journal article" date="2014" name="Front. Microbiol.">
        <title>High frequency of phylogenetically diverse reductive dehalogenase-homologous genes in deep subseafloor sedimentary metagenomes.</title>
        <authorList>
            <person name="Kawai M."/>
            <person name="Futagami T."/>
            <person name="Toyoda A."/>
            <person name="Takaki Y."/>
            <person name="Nishi S."/>
            <person name="Hori S."/>
            <person name="Arai W."/>
            <person name="Tsubouchi T."/>
            <person name="Morono Y."/>
            <person name="Uchiyama I."/>
            <person name="Ito T."/>
            <person name="Fujiyama A."/>
            <person name="Inagaki F."/>
            <person name="Takami H."/>
        </authorList>
    </citation>
    <scope>NUCLEOTIDE SEQUENCE</scope>
    <source>
        <strain evidence="1">Expedition CK06-06</strain>
    </source>
</reference>
<dbReference type="Gene3D" id="3.90.1150.10">
    <property type="entry name" value="Aspartate Aminotransferase, domain 1"/>
    <property type="match status" value="1"/>
</dbReference>
<dbReference type="SUPFAM" id="SSF53383">
    <property type="entry name" value="PLP-dependent transferases"/>
    <property type="match status" value="1"/>
</dbReference>
<name>X1QEV2_9ZZZZ</name>
<sequence length="82" mass="8804">DDRNEPSVQTNMVYFTVNGSALGDPTLNAAELSKRLRAQGVLANPLGSDPNQMRMVTHLDVNQEDIDTALSALAHVTRIGGN</sequence>
<gene>
    <name evidence="1" type="ORF">S06H3_64447</name>
</gene>
<dbReference type="InterPro" id="IPR015422">
    <property type="entry name" value="PyrdxlP-dep_Trfase_small"/>
</dbReference>
<evidence type="ECO:0000313" key="1">
    <source>
        <dbReference type="EMBL" id="GAI53361.1"/>
    </source>
</evidence>
<accession>X1QEV2</accession>
<dbReference type="InterPro" id="IPR015424">
    <property type="entry name" value="PyrdxlP-dep_Trfase"/>
</dbReference>
<dbReference type="AlphaFoldDB" id="X1QEV2"/>
<protein>
    <recommendedName>
        <fullName evidence="2">Aromatic amino acid beta-eliminating lyase/threonine aldolase domain-containing protein</fullName>
    </recommendedName>
</protein>
<proteinExistence type="predicted"/>
<dbReference type="EMBL" id="BARV01043051">
    <property type="protein sequence ID" value="GAI53361.1"/>
    <property type="molecule type" value="Genomic_DNA"/>
</dbReference>